<evidence type="ECO:0000256" key="1">
    <source>
        <dbReference type="ARBA" id="ARBA00022603"/>
    </source>
</evidence>
<dbReference type="Gene3D" id="3.40.50.150">
    <property type="entry name" value="Vaccinia Virus protein VP39"/>
    <property type="match status" value="1"/>
</dbReference>
<dbReference type="PANTHER" id="PTHR47816">
    <property type="entry name" value="RIBOSOMAL RNA SMALL SUBUNIT METHYLTRANSFERASE C"/>
    <property type="match status" value="1"/>
</dbReference>
<dbReference type="CDD" id="cd02440">
    <property type="entry name" value="AdoMet_MTases"/>
    <property type="match status" value="1"/>
</dbReference>
<name>A0A381SFJ2_9ZZZZ</name>
<dbReference type="GO" id="GO:0008757">
    <property type="term" value="F:S-adenosylmethionine-dependent methyltransferase activity"/>
    <property type="evidence" value="ECO:0007669"/>
    <property type="project" value="InterPro"/>
</dbReference>
<keyword evidence="1" id="KW-0489">Methyltransferase</keyword>
<dbReference type="AlphaFoldDB" id="A0A381SFJ2"/>
<dbReference type="InterPro" id="IPR046977">
    <property type="entry name" value="RsmC/RlmG"/>
</dbReference>
<keyword evidence="2" id="KW-0808">Transferase</keyword>
<sequence length="198" mass="22218">MFTRSDTTRLKQDLLLKAKLMNVDLEFNTRWGVFSPRAIDDGTELIMKHITVDPDDICLDLGCGYGPIGLALAKHCDKGEVHMVDKDFVAVELANQNAKLNNINNTKAYLSDAFRQVSKEVKFDQIISNIPAKVGREQLSIILYDAFDALKPGGKITVVTINGLRDFIKSNFKFVFGNYKKIKQGKKYVVSQATKNID</sequence>
<evidence type="ECO:0000259" key="3">
    <source>
        <dbReference type="Pfam" id="PF05175"/>
    </source>
</evidence>
<accession>A0A381SFJ2</accession>
<dbReference type="PANTHER" id="PTHR47816:SF4">
    <property type="entry name" value="RIBOSOMAL RNA SMALL SUBUNIT METHYLTRANSFERASE C"/>
    <property type="match status" value="1"/>
</dbReference>
<protein>
    <recommendedName>
        <fullName evidence="3">Methyltransferase small domain-containing protein</fullName>
    </recommendedName>
</protein>
<gene>
    <name evidence="4" type="ORF">METZ01_LOCUS55696</name>
</gene>
<organism evidence="4">
    <name type="scientific">marine metagenome</name>
    <dbReference type="NCBI Taxonomy" id="408172"/>
    <lineage>
        <taxon>unclassified sequences</taxon>
        <taxon>metagenomes</taxon>
        <taxon>ecological metagenomes</taxon>
    </lineage>
</organism>
<dbReference type="EMBL" id="UINC01003047">
    <property type="protein sequence ID" value="SVA02842.1"/>
    <property type="molecule type" value="Genomic_DNA"/>
</dbReference>
<evidence type="ECO:0000313" key="4">
    <source>
        <dbReference type="EMBL" id="SVA02842.1"/>
    </source>
</evidence>
<evidence type="ECO:0000256" key="2">
    <source>
        <dbReference type="ARBA" id="ARBA00022679"/>
    </source>
</evidence>
<dbReference type="InterPro" id="IPR029063">
    <property type="entry name" value="SAM-dependent_MTases_sf"/>
</dbReference>
<dbReference type="Pfam" id="PF05175">
    <property type="entry name" value="MTS"/>
    <property type="match status" value="1"/>
</dbReference>
<feature type="domain" description="Methyltransferase small" evidence="3">
    <location>
        <begin position="25"/>
        <end position="191"/>
    </location>
</feature>
<proteinExistence type="predicted"/>
<dbReference type="SUPFAM" id="SSF53335">
    <property type="entry name" value="S-adenosyl-L-methionine-dependent methyltransferases"/>
    <property type="match status" value="1"/>
</dbReference>
<dbReference type="GO" id="GO:0032259">
    <property type="term" value="P:methylation"/>
    <property type="evidence" value="ECO:0007669"/>
    <property type="project" value="UniProtKB-KW"/>
</dbReference>
<reference evidence="4" key="1">
    <citation type="submission" date="2018-05" db="EMBL/GenBank/DDBJ databases">
        <authorList>
            <person name="Lanie J.A."/>
            <person name="Ng W.-L."/>
            <person name="Kazmierczak K.M."/>
            <person name="Andrzejewski T.M."/>
            <person name="Davidsen T.M."/>
            <person name="Wayne K.J."/>
            <person name="Tettelin H."/>
            <person name="Glass J.I."/>
            <person name="Rusch D."/>
            <person name="Podicherti R."/>
            <person name="Tsui H.-C.T."/>
            <person name="Winkler M.E."/>
        </authorList>
    </citation>
    <scope>NUCLEOTIDE SEQUENCE</scope>
</reference>
<dbReference type="InterPro" id="IPR007848">
    <property type="entry name" value="Small_mtfrase_dom"/>
</dbReference>